<evidence type="ECO:0000259" key="4">
    <source>
        <dbReference type="PROSITE" id="PS50234"/>
    </source>
</evidence>
<accession>A0A7C9HK74</accession>
<dbReference type="InterPro" id="IPR050768">
    <property type="entry name" value="UPF0353/GerABKA_families"/>
</dbReference>
<dbReference type="InterPro" id="IPR002035">
    <property type="entry name" value="VWF_A"/>
</dbReference>
<evidence type="ECO:0000256" key="3">
    <source>
        <dbReference type="SAM" id="Phobius"/>
    </source>
</evidence>
<dbReference type="Gene3D" id="3.40.50.410">
    <property type="entry name" value="von Willebrand factor, type A domain"/>
    <property type="match status" value="1"/>
</dbReference>
<dbReference type="PROSITE" id="PS50005">
    <property type="entry name" value="TPR"/>
    <property type="match status" value="1"/>
</dbReference>
<feature type="region of interest" description="Disordered" evidence="2">
    <location>
        <begin position="432"/>
        <end position="587"/>
    </location>
</feature>
<dbReference type="InterPro" id="IPR036465">
    <property type="entry name" value="vWFA_dom_sf"/>
</dbReference>
<gene>
    <name evidence="5" type="ORF">GN331_00360</name>
</gene>
<dbReference type="EMBL" id="WOXT01000001">
    <property type="protein sequence ID" value="MUV12657.1"/>
    <property type="molecule type" value="Genomic_DNA"/>
</dbReference>
<dbReference type="InterPro" id="IPR019734">
    <property type="entry name" value="TPR_rpt"/>
</dbReference>
<dbReference type="InterPro" id="IPR011990">
    <property type="entry name" value="TPR-like_helical_dom_sf"/>
</dbReference>
<dbReference type="RefSeq" id="WP_156639429.1">
    <property type="nucleotide sequence ID" value="NZ_WOXT01000001.1"/>
</dbReference>
<dbReference type="Pfam" id="PF13519">
    <property type="entry name" value="VWA_2"/>
    <property type="match status" value="1"/>
</dbReference>
<dbReference type="Pfam" id="PF00515">
    <property type="entry name" value="TPR_1"/>
    <property type="match status" value="1"/>
</dbReference>
<keyword evidence="3" id="KW-0812">Transmembrane</keyword>
<feature type="compositionally biased region" description="Low complexity" evidence="2">
    <location>
        <begin position="458"/>
        <end position="535"/>
    </location>
</feature>
<evidence type="ECO:0000256" key="2">
    <source>
        <dbReference type="SAM" id="MobiDB-lite"/>
    </source>
</evidence>
<feature type="domain" description="VWFA" evidence="4">
    <location>
        <begin position="100"/>
        <end position="288"/>
    </location>
</feature>
<keyword evidence="3" id="KW-0472">Membrane</keyword>
<organism evidence="5 6">
    <name type="scientific">Noviluteimonas gilva</name>
    <dbReference type="NCBI Taxonomy" id="2682097"/>
    <lineage>
        <taxon>Bacteria</taxon>
        <taxon>Pseudomonadati</taxon>
        <taxon>Pseudomonadota</taxon>
        <taxon>Gammaproteobacteria</taxon>
        <taxon>Lysobacterales</taxon>
        <taxon>Lysobacteraceae</taxon>
        <taxon>Noviluteimonas</taxon>
    </lineage>
</organism>
<keyword evidence="6" id="KW-1185">Reference proteome</keyword>
<dbReference type="PROSITE" id="PS50234">
    <property type="entry name" value="VWFA"/>
    <property type="match status" value="1"/>
</dbReference>
<feature type="compositionally biased region" description="Basic and acidic residues" evidence="2">
    <location>
        <begin position="536"/>
        <end position="583"/>
    </location>
</feature>
<protein>
    <submittedName>
        <fullName evidence="5">VWA domain-containing protein</fullName>
    </submittedName>
</protein>
<name>A0A7C9HK74_9GAMM</name>
<dbReference type="PROSITE" id="PS50293">
    <property type="entry name" value="TPR_REGION"/>
    <property type="match status" value="1"/>
</dbReference>
<evidence type="ECO:0000313" key="5">
    <source>
        <dbReference type="EMBL" id="MUV12657.1"/>
    </source>
</evidence>
<comment type="caution">
    <text evidence="5">The sequence shown here is derived from an EMBL/GenBank/DDBJ whole genome shotgun (WGS) entry which is preliminary data.</text>
</comment>
<feature type="compositionally biased region" description="Basic and acidic residues" evidence="2">
    <location>
        <begin position="445"/>
        <end position="457"/>
    </location>
</feature>
<evidence type="ECO:0000256" key="1">
    <source>
        <dbReference type="PROSITE-ProRule" id="PRU00339"/>
    </source>
</evidence>
<dbReference type="Proteomes" id="UP000479692">
    <property type="component" value="Unassembled WGS sequence"/>
</dbReference>
<dbReference type="SMART" id="SM00327">
    <property type="entry name" value="VWA"/>
    <property type="match status" value="1"/>
</dbReference>
<dbReference type="SMART" id="SM00028">
    <property type="entry name" value="TPR"/>
    <property type="match status" value="1"/>
</dbReference>
<keyword evidence="1" id="KW-0802">TPR repeat</keyword>
<feature type="repeat" description="TPR" evidence="1">
    <location>
        <begin position="388"/>
        <end position="421"/>
    </location>
</feature>
<proteinExistence type="predicted"/>
<feature type="transmembrane region" description="Helical" evidence="3">
    <location>
        <begin position="68"/>
        <end position="87"/>
    </location>
</feature>
<dbReference type="SUPFAM" id="SSF48452">
    <property type="entry name" value="TPR-like"/>
    <property type="match status" value="1"/>
</dbReference>
<dbReference type="Gene3D" id="1.25.40.10">
    <property type="entry name" value="Tetratricopeptide repeat domain"/>
    <property type="match status" value="1"/>
</dbReference>
<dbReference type="SUPFAM" id="SSF53300">
    <property type="entry name" value="vWA-like"/>
    <property type="match status" value="1"/>
</dbReference>
<sequence length="606" mass="65216">MNPLHMSAIDTLHFLRPSWLWALLALPVIAWLWWQRGRRDNVWRASVDAHLLPWLLEPASNVRTRSTLVAVLLAFTLAVLALAGPAWKQVAQPAWQSRTPLVVALDLSSSALAADLPPSRLLQARAKLATLLRERAGGQVGLLAFADDAYTVAPLTDDAANVALFLDSLSPDVMPIDGHRPDRAITRAVELMRQAGFDHGDILVLTDHGDAAANAAASQALKQGMRVSVLGLGSEEGTVVQQVGGGISRVSLDPASLRSLASAGGGRFATLSIDDADLRALGVLTSDASGATSTQGRAGRSWEDAGYWLIPPLMLLAVFAFRRGAGVAAMLLVLCVPMGFAQAQEAPKGTLWRRADQVAAQRMEAGESAYRAGKFDAAANAYDGLPGADAQYNHGNALAKQGQYEAAIAAYDRALRAQPNMPDAIANRRAVEAAMKRKPPSGGSKRNDPRSQGKQDGKQQQQQQSGQSQSQQQQQQQQAQQQSGQNGQPQQSPAPQQSGQQPKPSEQAGDSQQKTQAQAKPQSPKQAEAQRAADAAQRERMQRALGKGKDGKPQKGEAQARAETPQERERRLANEAWLRRVPDDPGGLLRAKFRLEYERRQLEGGE</sequence>
<dbReference type="PANTHER" id="PTHR22550">
    <property type="entry name" value="SPORE GERMINATION PROTEIN"/>
    <property type="match status" value="1"/>
</dbReference>
<evidence type="ECO:0000313" key="6">
    <source>
        <dbReference type="Proteomes" id="UP000479692"/>
    </source>
</evidence>
<keyword evidence="3" id="KW-1133">Transmembrane helix</keyword>
<feature type="transmembrane region" description="Helical" evidence="3">
    <location>
        <begin position="18"/>
        <end position="34"/>
    </location>
</feature>
<dbReference type="AlphaFoldDB" id="A0A7C9HK74"/>
<reference evidence="5 6" key="1">
    <citation type="submission" date="2019-12" db="EMBL/GenBank/DDBJ databases">
        <authorList>
            <person name="Xu J."/>
        </authorList>
    </citation>
    <scope>NUCLEOTIDE SEQUENCE [LARGE SCALE GENOMIC DNA]</scope>
    <source>
        <strain evidence="5 6">HX-5-24</strain>
    </source>
</reference>
<dbReference type="PANTHER" id="PTHR22550:SF14">
    <property type="entry name" value="VWFA DOMAIN-CONTAINING PROTEIN"/>
    <property type="match status" value="1"/>
</dbReference>